<dbReference type="Proteomes" id="UP000308365">
    <property type="component" value="Unassembled WGS sequence"/>
</dbReference>
<evidence type="ECO:0000313" key="3">
    <source>
        <dbReference type="Proteomes" id="UP000308365"/>
    </source>
</evidence>
<dbReference type="AlphaFoldDB" id="A0A4U1FQX6"/>
<feature type="region of interest" description="Disordered" evidence="1">
    <location>
        <begin position="52"/>
        <end position="97"/>
    </location>
</feature>
<reference evidence="3" key="1">
    <citation type="journal article" date="2019" name="IScience">
        <title>Narwhal Genome Reveals Long-Term Low Genetic Diversity despite Current Large Abundance Size.</title>
        <authorList>
            <person name="Westbury M.V."/>
            <person name="Petersen B."/>
            <person name="Garde E."/>
            <person name="Heide-Jorgensen M.P."/>
            <person name="Lorenzen E.D."/>
        </authorList>
    </citation>
    <scope>NUCLEOTIDE SEQUENCE [LARGE SCALE GENOMIC DNA]</scope>
</reference>
<comment type="caution">
    <text evidence="2">The sequence shown here is derived from an EMBL/GenBank/DDBJ whole genome shotgun (WGS) entry which is preliminary data.</text>
</comment>
<proteinExistence type="predicted"/>
<gene>
    <name evidence="2" type="ORF">EI555_004534</name>
</gene>
<accession>A0A4U1FQX6</accession>
<feature type="region of interest" description="Disordered" evidence="1">
    <location>
        <begin position="1"/>
        <end position="31"/>
    </location>
</feature>
<feature type="compositionally biased region" description="Basic and acidic residues" evidence="1">
    <location>
        <begin position="76"/>
        <end position="86"/>
    </location>
</feature>
<dbReference type="EMBL" id="RWIC01000023">
    <property type="protein sequence ID" value="TKC52675.1"/>
    <property type="molecule type" value="Genomic_DNA"/>
</dbReference>
<evidence type="ECO:0000256" key="1">
    <source>
        <dbReference type="SAM" id="MobiDB-lite"/>
    </source>
</evidence>
<organism evidence="2 3">
    <name type="scientific">Monodon monoceros</name>
    <name type="common">Narwhal</name>
    <name type="synonym">Ceratodon monodon</name>
    <dbReference type="NCBI Taxonomy" id="40151"/>
    <lineage>
        <taxon>Eukaryota</taxon>
        <taxon>Metazoa</taxon>
        <taxon>Chordata</taxon>
        <taxon>Craniata</taxon>
        <taxon>Vertebrata</taxon>
        <taxon>Euteleostomi</taxon>
        <taxon>Mammalia</taxon>
        <taxon>Eutheria</taxon>
        <taxon>Laurasiatheria</taxon>
        <taxon>Artiodactyla</taxon>
        <taxon>Whippomorpha</taxon>
        <taxon>Cetacea</taxon>
        <taxon>Odontoceti</taxon>
        <taxon>Monodontidae</taxon>
        <taxon>Monodon</taxon>
    </lineage>
</organism>
<sequence length="169" mass="18284">QEGGYAGTGPRAPPSNCHGSDGDGGACQRTPPHDLIAAFARRWLREQALAARVGHRAQGQEGGKASRNNRAVSTRLRRETSQEKPPGRPTGQNSANLPGEEELAQAHTTFLCHFEVAPIGLGRYVSDQSPPRRKALSFFNWSTHPRSGKSFLDNPTQLLPQLIPSSLVT</sequence>
<feature type="non-terminal residue" evidence="2">
    <location>
        <position position="1"/>
    </location>
</feature>
<evidence type="ECO:0000313" key="2">
    <source>
        <dbReference type="EMBL" id="TKC52675.1"/>
    </source>
</evidence>
<protein>
    <submittedName>
        <fullName evidence="2">Uncharacterized protein</fullName>
    </submittedName>
</protein>
<name>A0A4U1FQX6_MONMO</name>